<dbReference type="PANTHER" id="PTHR43758">
    <property type="entry name" value="7,8-DIHYDRO-8-OXOGUANINE TRIPHOSPHATASE"/>
    <property type="match status" value="1"/>
</dbReference>
<evidence type="ECO:0000256" key="2">
    <source>
        <dbReference type="ARBA" id="ARBA00005582"/>
    </source>
</evidence>
<dbReference type="InterPro" id="IPR003562">
    <property type="entry name" value="Mutator_MutX_prot"/>
</dbReference>
<dbReference type="Gene3D" id="3.90.79.10">
    <property type="entry name" value="Nucleoside Triphosphate Pyrophosphohydrolase"/>
    <property type="match status" value="2"/>
</dbReference>
<dbReference type="AlphaFoldDB" id="A0A9D1WVU5"/>
<dbReference type="Proteomes" id="UP000886721">
    <property type="component" value="Unassembled WGS sequence"/>
</dbReference>
<comment type="cofactor">
    <cofactor evidence="1">
        <name>Mg(2+)</name>
        <dbReference type="ChEBI" id="CHEBI:18420"/>
    </cofactor>
</comment>
<keyword evidence="3" id="KW-0479">Metal-binding</keyword>
<dbReference type="PROSITE" id="PS00893">
    <property type="entry name" value="NUDIX_BOX"/>
    <property type="match status" value="1"/>
</dbReference>
<keyword evidence="5" id="KW-0460">Magnesium</keyword>
<dbReference type="CDD" id="cd18886">
    <property type="entry name" value="NUDIX_MutT_Nudt1"/>
    <property type="match status" value="1"/>
</dbReference>
<dbReference type="InterPro" id="IPR000086">
    <property type="entry name" value="NUDIX_hydrolase_dom"/>
</dbReference>
<dbReference type="PRINTS" id="PR01402">
    <property type="entry name" value="MUTATORMUTX"/>
</dbReference>
<dbReference type="CDD" id="cd04692">
    <property type="entry name" value="NUDIX_Hydrolase"/>
    <property type="match status" value="1"/>
</dbReference>
<comment type="similarity">
    <text evidence="2">Belongs to the Nudix hydrolase family.</text>
</comment>
<dbReference type="GO" id="GO:0046872">
    <property type="term" value="F:metal ion binding"/>
    <property type="evidence" value="ECO:0007669"/>
    <property type="project" value="UniProtKB-KW"/>
</dbReference>
<dbReference type="GO" id="GO:0005737">
    <property type="term" value="C:cytoplasm"/>
    <property type="evidence" value="ECO:0007669"/>
    <property type="project" value="TreeGrafter"/>
</dbReference>
<keyword evidence="4" id="KW-0378">Hydrolase</keyword>
<reference evidence="7" key="1">
    <citation type="journal article" date="2021" name="PeerJ">
        <title>Extensive microbial diversity within the chicken gut microbiome revealed by metagenomics and culture.</title>
        <authorList>
            <person name="Gilroy R."/>
            <person name="Ravi A."/>
            <person name="Getino M."/>
            <person name="Pursley I."/>
            <person name="Horton D.L."/>
            <person name="Alikhan N.F."/>
            <person name="Baker D."/>
            <person name="Gharbi K."/>
            <person name="Hall N."/>
            <person name="Watson M."/>
            <person name="Adriaenssens E.M."/>
            <person name="Foster-Nyarko E."/>
            <person name="Jarju S."/>
            <person name="Secka A."/>
            <person name="Antonio M."/>
            <person name="Oren A."/>
            <person name="Chaudhuri R.R."/>
            <person name="La Ragione R."/>
            <person name="Hildebrand F."/>
            <person name="Pallen M.J."/>
        </authorList>
    </citation>
    <scope>NUCLEOTIDE SEQUENCE</scope>
    <source>
        <strain evidence="7">CHK191-13928</strain>
    </source>
</reference>
<reference evidence="7" key="2">
    <citation type="submission" date="2021-04" db="EMBL/GenBank/DDBJ databases">
        <authorList>
            <person name="Gilroy R."/>
        </authorList>
    </citation>
    <scope>NUCLEOTIDE SEQUENCE</scope>
    <source>
        <strain evidence="7">CHK191-13928</strain>
    </source>
</reference>
<feature type="domain" description="Nudix hydrolase" evidence="6">
    <location>
        <begin position="1"/>
        <end position="132"/>
    </location>
</feature>
<organism evidence="7 8">
    <name type="scientific">Candidatus Anaerostipes excrementavium</name>
    <dbReference type="NCBI Taxonomy" id="2838463"/>
    <lineage>
        <taxon>Bacteria</taxon>
        <taxon>Bacillati</taxon>
        <taxon>Bacillota</taxon>
        <taxon>Clostridia</taxon>
        <taxon>Lachnospirales</taxon>
        <taxon>Lachnospiraceae</taxon>
        <taxon>Anaerostipes</taxon>
    </lineage>
</organism>
<evidence type="ECO:0000256" key="4">
    <source>
        <dbReference type="ARBA" id="ARBA00022801"/>
    </source>
</evidence>
<dbReference type="InterPro" id="IPR020084">
    <property type="entry name" value="NUDIX_hydrolase_CS"/>
</dbReference>
<gene>
    <name evidence="7" type="ORF">H9735_02490</name>
</gene>
<protein>
    <submittedName>
        <fullName evidence="7">NUDIX domain-containing protein</fullName>
    </submittedName>
</protein>
<dbReference type="GO" id="GO:0006281">
    <property type="term" value="P:DNA repair"/>
    <property type="evidence" value="ECO:0007669"/>
    <property type="project" value="InterPro"/>
</dbReference>
<sequence>MGLTTLCYIEKDGKYLMLHRIVKKHDINKDKWIGVGGHFEHGESPEDCMFREVREETGLTPLEFRFCGVVTFLSDMGTEKEASEYMFLYHITDYKGTIKECDEGVLEWIFKEDLLKLELWEGDRLFLRYMDERAPFFSLKLAYVKGNLMSAVLDGKELEFFDLLDENGEKTGRIKERSLVHEDGDAHATAHIWVVRKTENGYDVLLQKRSANKDSFPGCYDISSAGHVAAGDEYLKTAVREMQEELGIAAKEKDLGYAGIHRGKITGCFYGRKFQNYEISAVYVYDKPVEISELTLQEEEVEEVIWMDYTLCLEKMKNGEIKHCIFQDEYEMLGRYLGVFSF</sequence>
<name>A0A9D1WVU5_9FIRM</name>
<accession>A0A9D1WVU5</accession>
<dbReference type="PANTHER" id="PTHR43758:SF2">
    <property type="entry name" value="OXIDIZED PURINE NUCLEOSIDE TRIPHOSPHATE HYDROLASE"/>
    <property type="match status" value="1"/>
</dbReference>
<evidence type="ECO:0000256" key="5">
    <source>
        <dbReference type="ARBA" id="ARBA00022842"/>
    </source>
</evidence>
<evidence type="ECO:0000256" key="3">
    <source>
        <dbReference type="ARBA" id="ARBA00022723"/>
    </source>
</evidence>
<dbReference type="PROSITE" id="PS51462">
    <property type="entry name" value="NUDIX"/>
    <property type="match status" value="2"/>
</dbReference>
<dbReference type="EMBL" id="DXEM01000007">
    <property type="protein sequence ID" value="HIX66980.1"/>
    <property type="molecule type" value="Genomic_DNA"/>
</dbReference>
<evidence type="ECO:0000313" key="7">
    <source>
        <dbReference type="EMBL" id="HIX66980.1"/>
    </source>
</evidence>
<evidence type="ECO:0000313" key="8">
    <source>
        <dbReference type="Proteomes" id="UP000886721"/>
    </source>
</evidence>
<dbReference type="Pfam" id="PF00293">
    <property type="entry name" value="NUDIX"/>
    <property type="match status" value="2"/>
</dbReference>
<dbReference type="InterPro" id="IPR015797">
    <property type="entry name" value="NUDIX_hydrolase-like_dom_sf"/>
</dbReference>
<proteinExistence type="inferred from homology"/>
<comment type="caution">
    <text evidence="7">The sequence shown here is derived from an EMBL/GenBank/DDBJ whole genome shotgun (WGS) entry which is preliminary data.</text>
</comment>
<feature type="domain" description="Nudix hydrolase" evidence="6">
    <location>
        <begin position="185"/>
        <end position="329"/>
    </location>
</feature>
<evidence type="ECO:0000259" key="6">
    <source>
        <dbReference type="PROSITE" id="PS51462"/>
    </source>
</evidence>
<evidence type="ECO:0000256" key="1">
    <source>
        <dbReference type="ARBA" id="ARBA00001946"/>
    </source>
</evidence>
<dbReference type="GO" id="GO:0008413">
    <property type="term" value="F:8-oxo-7,8-dihydroguanosine triphosphate pyrophosphatase activity"/>
    <property type="evidence" value="ECO:0007669"/>
    <property type="project" value="InterPro"/>
</dbReference>
<dbReference type="SUPFAM" id="SSF55811">
    <property type="entry name" value="Nudix"/>
    <property type="match status" value="2"/>
</dbReference>